<keyword evidence="1" id="KW-0472">Membrane</keyword>
<accession>A0A4R0N9I2</accession>
<feature type="transmembrane region" description="Helical" evidence="1">
    <location>
        <begin position="219"/>
        <end position="242"/>
    </location>
</feature>
<feature type="transmembrane region" description="Helical" evidence="1">
    <location>
        <begin position="175"/>
        <end position="193"/>
    </location>
</feature>
<gene>
    <name evidence="3" type="ORF">EZ437_20970</name>
</gene>
<feature type="domain" description="ABC-type uncharacterised transport system" evidence="2">
    <location>
        <begin position="455"/>
        <end position="586"/>
    </location>
</feature>
<dbReference type="AlphaFoldDB" id="A0A4R0N9I2"/>
<evidence type="ECO:0000313" key="4">
    <source>
        <dbReference type="Proteomes" id="UP000293347"/>
    </source>
</evidence>
<evidence type="ECO:0000313" key="3">
    <source>
        <dbReference type="EMBL" id="TCC96858.1"/>
    </source>
</evidence>
<feature type="transmembrane region" description="Helical" evidence="1">
    <location>
        <begin position="20"/>
        <end position="44"/>
    </location>
</feature>
<dbReference type="EMBL" id="SJSL01000010">
    <property type="protein sequence ID" value="TCC96858.1"/>
    <property type="molecule type" value="Genomic_DNA"/>
</dbReference>
<feature type="transmembrane region" description="Helical" evidence="1">
    <location>
        <begin position="146"/>
        <end position="168"/>
    </location>
</feature>
<dbReference type="Pfam" id="PF12679">
    <property type="entry name" value="ABC2_membrane_2"/>
    <property type="match status" value="1"/>
</dbReference>
<dbReference type="PANTHER" id="PTHR37305">
    <property type="entry name" value="INTEGRAL MEMBRANE PROTEIN-RELATED"/>
    <property type="match status" value="1"/>
</dbReference>
<dbReference type="GO" id="GO:0140359">
    <property type="term" value="F:ABC-type transporter activity"/>
    <property type="evidence" value="ECO:0007669"/>
    <property type="project" value="InterPro"/>
</dbReference>
<feature type="transmembrane region" description="Helical" evidence="1">
    <location>
        <begin position="746"/>
        <end position="765"/>
    </location>
</feature>
<sequence length="770" mass="87026">MKAIIDVARIELQKMFYSPIAWLILITFAVHAGLLFMVGVNFYINSAELGFPFDNITYDLYANPNGGLLPGMANNLYMYIPLVTMGLLSHEFSSGSIKLLYSSPVTNLQIVLGKFLSMLIFNLSMVVMLIPEVLFGFINIENFDYPIVLTALLGIYLMMSTYSAIGLFMSSLTSYQIGAAIGTLVVLAGLGYVDRLWQDIDFVRDVTFWLSIVARVNPMISGLILSIDIVYLIVIPMMFIAFTTFRLKGIREKTSKSVSFLRYAGAFAIVAVVGYICSIPSLMTFHDSTNTKVHTLTKESQKVMSKLKDRVTVTNYVNLFEWGNFVSPSTQKLDMLRFDRYNYFYPNIKYVYKYYYGVQTAPYFNKIHKSRFKGLTLDQTIEKVANTYEVEKDIFRPGSDYKKEIDLVAEQNTFVAKITTEDGRSTLLRTYNDNSRFPDEAEMTAAFKSLVMTLPKAAFVTGHQERLLEDIGARSYSSLTNDIKVRRALINNGMGIEQCNLSSPVPKDIDILVIAEAKTPYSAGEVKNLNDYIERGGNLVIAGDRKRQEFMNPLVARFGVSFMPGQLVEHNLKMSMDMITAAFTEQGRKLAYIFDDPRIWLGMPGAVGITYKARPDFKYIPMLTTDTLKDLKQVDSVGSWDELTPTEFNDEVPHFNPETGDSAGPLVTGLALTRNIHGKTQKIAIFGDADWLSNAMLQNANSYNNKLAAGLFYWLSDNKVPIDVRRPNPIDTKVFLKKADAPFYNYLYKFVIPAILIAAFVIIWLRRKRR</sequence>
<feature type="transmembrane region" description="Helical" evidence="1">
    <location>
        <begin position="76"/>
        <end position="94"/>
    </location>
</feature>
<reference evidence="3 4" key="1">
    <citation type="submission" date="2019-02" db="EMBL/GenBank/DDBJ databases">
        <title>Pedobacter sp. RP-1-14 sp. nov., isolated from Arctic soil.</title>
        <authorList>
            <person name="Dahal R.H."/>
        </authorList>
    </citation>
    <scope>NUCLEOTIDE SEQUENCE [LARGE SCALE GENOMIC DNA]</scope>
    <source>
        <strain evidence="3 4">RP-1-14</strain>
    </source>
</reference>
<feature type="transmembrane region" description="Helical" evidence="1">
    <location>
        <begin position="263"/>
        <end position="283"/>
    </location>
</feature>
<keyword evidence="1" id="KW-1133">Transmembrane helix</keyword>
<dbReference type="Proteomes" id="UP000293347">
    <property type="component" value="Unassembled WGS sequence"/>
</dbReference>
<dbReference type="OrthoDB" id="609779at2"/>
<keyword evidence="1" id="KW-0812">Transmembrane</keyword>
<evidence type="ECO:0000259" key="2">
    <source>
        <dbReference type="Pfam" id="PF09822"/>
    </source>
</evidence>
<dbReference type="Pfam" id="PF09822">
    <property type="entry name" value="ABC_transp_aux"/>
    <property type="match status" value="1"/>
</dbReference>
<organism evidence="3 4">
    <name type="scientific">Pedobacter psychroterrae</name>
    <dbReference type="NCBI Taxonomy" id="2530453"/>
    <lineage>
        <taxon>Bacteria</taxon>
        <taxon>Pseudomonadati</taxon>
        <taxon>Bacteroidota</taxon>
        <taxon>Sphingobacteriia</taxon>
        <taxon>Sphingobacteriales</taxon>
        <taxon>Sphingobacteriaceae</taxon>
        <taxon>Pedobacter</taxon>
    </lineage>
</organism>
<feature type="transmembrane region" description="Helical" evidence="1">
    <location>
        <begin position="115"/>
        <end position="140"/>
    </location>
</feature>
<dbReference type="RefSeq" id="WP_131598092.1">
    <property type="nucleotide sequence ID" value="NZ_SJSL01000010.1"/>
</dbReference>
<protein>
    <submittedName>
        <fullName evidence="3">ABC transporter</fullName>
    </submittedName>
</protein>
<dbReference type="GO" id="GO:0005886">
    <property type="term" value="C:plasma membrane"/>
    <property type="evidence" value="ECO:0007669"/>
    <property type="project" value="UniProtKB-SubCell"/>
</dbReference>
<evidence type="ECO:0000256" key="1">
    <source>
        <dbReference type="SAM" id="Phobius"/>
    </source>
</evidence>
<dbReference type="PANTHER" id="PTHR37305:SF1">
    <property type="entry name" value="MEMBRANE PROTEIN"/>
    <property type="match status" value="1"/>
</dbReference>
<dbReference type="InterPro" id="IPR019196">
    <property type="entry name" value="ABC_transp_unknown"/>
</dbReference>
<keyword evidence="4" id="KW-1185">Reference proteome</keyword>
<proteinExistence type="predicted"/>
<name>A0A4R0N9I2_9SPHI</name>
<comment type="caution">
    <text evidence="3">The sequence shown here is derived from an EMBL/GenBank/DDBJ whole genome shotgun (WGS) entry which is preliminary data.</text>
</comment>